<sequence length="140" mass="15730">MIELRTNVGVSPLWDETACLQRRLFPDLRPTQPHLPQAASPVVTVSDQLNGFRVMTAQTASVTAVTILMQGEIRTQRRSICASWHAPIGAPWQLPKLLRQYFDPMVRETECPEKGSDENKSRIVGQGICSVNNQRQDSQM</sequence>
<feature type="compositionally biased region" description="Basic and acidic residues" evidence="1">
    <location>
        <begin position="109"/>
        <end position="121"/>
    </location>
</feature>
<keyword evidence="3" id="KW-1185">Reference proteome</keyword>
<evidence type="ECO:0000313" key="2">
    <source>
        <dbReference type="EMBL" id="KAF4460857.1"/>
    </source>
</evidence>
<dbReference type="Proteomes" id="UP000554235">
    <property type="component" value="Unassembled WGS sequence"/>
</dbReference>
<dbReference type="EMBL" id="JAADYS010001844">
    <property type="protein sequence ID" value="KAF4460857.1"/>
    <property type="molecule type" value="Genomic_DNA"/>
</dbReference>
<feature type="region of interest" description="Disordered" evidence="1">
    <location>
        <begin position="109"/>
        <end position="140"/>
    </location>
</feature>
<protein>
    <submittedName>
        <fullName evidence="2">Uncharacterized protein</fullName>
    </submittedName>
</protein>
<evidence type="ECO:0000256" key="1">
    <source>
        <dbReference type="SAM" id="MobiDB-lite"/>
    </source>
</evidence>
<evidence type="ECO:0000313" key="3">
    <source>
        <dbReference type="Proteomes" id="UP000554235"/>
    </source>
</evidence>
<feature type="compositionally biased region" description="Polar residues" evidence="1">
    <location>
        <begin position="129"/>
        <end position="140"/>
    </location>
</feature>
<comment type="caution">
    <text evidence="2">The sequence shown here is derived from an EMBL/GenBank/DDBJ whole genome shotgun (WGS) entry which is preliminary data.</text>
</comment>
<name>A0A8H4L3A7_9HYPO</name>
<gene>
    <name evidence="2" type="ORF">FALBO_12354</name>
</gene>
<organism evidence="2 3">
    <name type="scientific">Fusarium albosuccineum</name>
    <dbReference type="NCBI Taxonomy" id="1237068"/>
    <lineage>
        <taxon>Eukaryota</taxon>
        <taxon>Fungi</taxon>
        <taxon>Dikarya</taxon>
        <taxon>Ascomycota</taxon>
        <taxon>Pezizomycotina</taxon>
        <taxon>Sordariomycetes</taxon>
        <taxon>Hypocreomycetidae</taxon>
        <taxon>Hypocreales</taxon>
        <taxon>Nectriaceae</taxon>
        <taxon>Fusarium</taxon>
        <taxon>Fusarium decemcellulare species complex</taxon>
    </lineage>
</organism>
<reference evidence="2 3" key="1">
    <citation type="submission" date="2020-01" db="EMBL/GenBank/DDBJ databases">
        <title>Identification and distribution of gene clusters putatively required for synthesis of sphingolipid metabolism inhibitors in phylogenetically diverse species of the filamentous fungus Fusarium.</title>
        <authorList>
            <person name="Kim H.-S."/>
            <person name="Busman M."/>
            <person name="Brown D.W."/>
            <person name="Divon H."/>
            <person name="Uhlig S."/>
            <person name="Proctor R.H."/>
        </authorList>
    </citation>
    <scope>NUCLEOTIDE SEQUENCE [LARGE SCALE GENOMIC DNA]</scope>
    <source>
        <strain evidence="2 3">NRRL 20459</strain>
    </source>
</reference>
<dbReference type="AlphaFoldDB" id="A0A8H4L3A7"/>
<proteinExistence type="predicted"/>
<accession>A0A8H4L3A7</accession>